<dbReference type="EMBL" id="CP040058">
    <property type="protein sequence ID" value="QCP35332.1"/>
    <property type="molecule type" value="Genomic_DNA"/>
</dbReference>
<organism evidence="4 5">
    <name type="scientific">Anaerostipes rhamnosivorans</name>
    <dbReference type="NCBI Taxonomy" id="1229621"/>
    <lineage>
        <taxon>Bacteria</taxon>
        <taxon>Bacillati</taxon>
        <taxon>Bacillota</taxon>
        <taxon>Clostridia</taxon>
        <taxon>Lachnospirales</taxon>
        <taxon>Lachnospiraceae</taxon>
        <taxon>Anaerostipes</taxon>
    </lineage>
</organism>
<dbReference type="KEGG" id="arf:AR1Y2_1878"/>
<dbReference type="PANTHER" id="PTHR43479">
    <property type="entry name" value="ACREF/ENVCD OPERON REPRESSOR-RELATED"/>
    <property type="match status" value="1"/>
</dbReference>
<dbReference type="SUPFAM" id="SSF46689">
    <property type="entry name" value="Homeodomain-like"/>
    <property type="match status" value="1"/>
</dbReference>
<keyword evidence="5" id="KW-1185">Reference proteome</keyword>
<evidence type="ECO:0000256" key="2">
    <source>
        <dbReference type="PROSITE-ProRule" id="PRU00335"/>
    </source>
</evidence>
<dbReference type="Pfam" id="PF00440">
    <property type="entry name" value="TetR_N"/>
    <property type="match status" value="1"/>
</dbReference>
<dbReference type="PRINTS" id="PR00455">
    <property type="entry name" value="HTHTETR"/>
</dbReference>
<dbReference type="InterPro" id="IPR050624">
    <property type="entry name" value="HTH-type_Tx_Regulator"/>
</dbReference>
<feature type="DNA-binding region" description="H-T-H motif" evidence="2">
    <location>
        <begin position="30"/>
        <end position="49"/>
    </location>
</feature>
<sequence length="186" mass="21949">MAQVLKEEIRQGILHAALEEFYENGYVQATMRSIADRAGIPAGLIYSYYKNKEALFDEVLRPVHFDWKRVMKGSGSSDHQNYQYLSQMEEDCIRSLFRHHKEFIIMMDKSTKTKYECEKENLVCEIEGHLNSHRDLCRHYDPVFVHIIANNFLDALLQIAYHYESEEWAMKLLNKISKMYLQGIGF</sequence>
<evidence type="ECO:0000259" key="3">
    <source>
        <dbReference type="PROSITE" id="PS50977"/>
    </source>
</evidence>
<evidence type="ECO:0000313" key="5">
    <source>
        <dbReference type="Proteomes" id="UP000298653"/>
    </source>
</evidence>
<dbReference type="Gene3D" id="1.10.357.10">
    <property type="entry name" value="Tetracycline Repressor, domain 2"/>
    <property type="match status" value="1"/>
</dbReference>
<dbReference type="PROSITE" id="PS50977">
    <property type="entry name" value="HTH_TETR_2"/>
    <property type="match status" value="1"/>
</dbReference>
<dbReference type="OrthoDB" id="494991at2"/>
<gene>
    <name evidence="4" type="ORF">AR1Y2_1878</name>
</gene>
<dbReference type="PANTHER" id="PTHR43479:SF11">
    <property type="entry name" value="ACREF_ENVCD OPERON REPRESSOR-RELATED"/>
    <property type="match status" value="1"/>
</dbReference>
<dbReference type="InterPro" id="IPR009057">
    <property type="entry name" value="Homeodomain-like_sf"/>
</dbReference>
<feature type="domain" description="HTH tetR-type" evidence="3">
    <location>
        <begin position="7"/>
        <end position="67"/>
    </location>
</feature>
<reference evidence="4 5" key="1">
    <citation type="submission" date="2019-05" db="EMBL/GenBank/DDBJ databases">
        <title>Complete genome sequencing of Anaerostipes rhamnosivorans.</title>
        <authorList>
            <person name="Bui T.P.N."/>
            <person name="de Vos W.M."/>
        </authorList>
    </citation>
    <scope>NUCLEOTIDE SEQUENCE [LARGE SCALE GENOMIC DNA]</scope>
    <source>
        <strain evidence="4 5">1y2</strain>
    </source>
</reference>
<evidence type="ECO:0000256" key="1">
    <source>
        <dbReference type="ARBA" id="ARBA00023125"/>
    </source>
</evidence>
<evidence type="ECO:0000313" key="4">
    <source>
        <dbReference type="EMBL" id="QCP35332.1"/>
    </source>
</evidence>
<dbReference type="InterPro" id="IPR001647">
    <property type="entry name" value="HTH_TetR"/>
</dbReference>
<dbReference type="Proteomes" id="UP000298653">
    <property type="component" value="Chromosome"/>
</dbReference>
<accession>A0A4P8IC91</accession>
<protein>
    <submittedName>
        <fullName evidence="4">Transcriptional regulator, TetR family</fullName>
    </submittedName>
</protein>
<keyword evidence="1 2" id="KW-0238">DNA-binding</keyword>
<name>A0A4P8IC91_9FIRM</name>
<dbReference type="GO" id="GO:0003677">
    <property type="term" value="F:DNA binding"/>
    <property type="evidence" value="ECO:0007669"/>
    <property type="project" value="UniProtKB-UniRule"/>
</dbReference>
<dbReference type="AlphaFoldDB" id="A0A4P8IC91"/>
<proteinExistence type="predicted"/>